<dbReference type="PRINTS" id="PR00260">
    <property type="entry name" value="CHEMTRNSDUCR"/>
</dbReference>
<dbReference type="Pfam" id="PF00015">
    <property type="entry name" value="MCPsignal"/>
    <property type="match status" value="1"/>
</dbReference>
<feature type="domain" description="Methyl-accepting transducer" evidence="5">
    <location>
        <begin position="182"/>
        <end position="272"/>
    </location>
</feature>
<dbReference type="PANTHER" id="PTHR32089:SF112">
    <property type="entry name" value="LYSOZYME-LIKE PROTEIN-RELATED"/>
    <property type="match status" value="1"/>
</dbReference>
<keyword evidence="4" id="KW-0812">Transmembrane</keyword>
<reference evidence="6 7" key="1">
    <citation type="submission" date="2020-04" db="EMBL/GenBank/DDBJ databases">
        <title>Zoogloea sp. G-4-1-14 isolated from soil.</title>
        <authorList>
            <person name="Dahal R.H."/>
        </authorList>
    </citation>
    <scope>NUCLEOTIDE SEQUENCE [LARGE SCALE GENOMIC DNA]</scope>
    <source>
        <strain evidence="6 7">G-4-1-14</strain>
    </source>
</reference>
<name>A0A848G091_9RHOO</name>
<keyword evidence="7" id="KW-1185">Reference proteome</keyword>
<dbReference type="EMBL" id="JABBGA010000001">
    <property type="protein sequence ID" value="NML24539.1"/>
    <property type="molecule type" value="Genomic_DNA"/>
</dbReference>
<evidence type="ECO:0000256" key="2">
    <source>
        <dbReference type="ARBA" id="ARBA00029447"/>
    </source>
</evidence>
<dbReference type="Proteomes" id="UP000580043">
    <property type="component" value="Unassembled WGS sequence"/>
</dbReference>
<evidence type="ECO:0000256" key="4">
    <source>
        <dbReference type="SAM" id="Phobius"/>
    </source>
</evidence>
<dbReference type="PROSITE" id="PS50111">
    <property type="entry name" value="CHEMOTAXIS_TRANSDUC_2"/>
    <property type="match status" value="1"/>
</dbReference>
<evidence type="ECO:0000256" key="1">
    <source>
        <dbReference type="ARBA" id="ARBA00023224"/>
    </source>
</evidence>
<dbReference type="InterPro" id="IPR004090">
    <property type="entry name" value="Chemotax_Me-accpt_rcpt"/>
</dbReference>
<dbReference type="InterPro" id="IPR004089">
    <property type="entry name" value="MCPsignal_dom"/>
</dbReference>
<comment type="similarity">
    <text evidence="2">Belongs to the methyl-accepting chemotaxis (MCP) protein family.</text>
</comment>
<dbReference type="GO" id="GO:0016020">
    <property type="term" value="C:membrane"/>
    <property type="evidence" value="ECO:0007669"/>
    <property type="project" value="InterPro"/>
</dbReference>
<protein>
    <recommendedName>
        <fullName evidence="5">Methyl-accepting transducer domain-containing protein</fullName>
    </recommendedName>
</protein>
<dbReference type="GO" id="GO:0004888">
    <property type="term" value="F:transmembrane signaling receptor activity"/>
    <property type="evidence" value="ECO:0007669"/>
    <property type="project" value="InterPro"/>
</dbReference>
<evidence type="ECO:0000256" key="3">
    <source>
        <dbReference type="PROSITE-ProRule" id="PRU00284"/>
    </source>
</evidence>
<dbReference type="SMART" id="SM00283">
    <property type="entry name" value="MA"/>
    <property type="match status" value="1"/>
</dbReference>
<sequence>MSYSDAMTLVADSGVSGRRIPWGWLAIGGFGAGLLLVLGGIGPLTLGGAVLQCGVALLAGMASERSHAQTLERQRRHVGEQALCQAQETPRIDGLDSLCGRVLPLWRGEVEVVRGQTEDAITGLSRRFADISRRVETSVLATRGAGEQDLVSLLNASESELDEIVGALRQALQHKEVLLAHVVELGGVTSTLERMAGEVGDLAKQTNLLALNAAIEAARAGEAGRGFAVVADEVRKLSTASGEMGRKIAETVRTVTGTIGETLEVSRDSARSDELLVSTSSQQIGQVVQRLRAAAAALVDSSAAMAKEGQAVGAEIGDVLVGLQFQDRVSQVLAHVTGDMARLEERLRAMQDDLHSGRRPEALDGDTWTREMRRTYTTAEQHALHGDGNAAPEPAGITFF</sequence>
<keyword evidence="4" id="KW-1133">Transmembrane helix</keyword>
<dbReference type="RefSeq" id="WP_169144158.1">
    <property type="nucleotide sequence ID" value="NZ_JABBGA010000001.1"/>
</dbReference>
<dbReference type="GO" id="GO:0006935">
    <property type="term" value="P:chemotaxis"/>
    <property type="evidence" value="ECO:0007669"/>
    <property type="project" value="InterPro"/>
</dbReference>
<dbReference type="SUPFAM" id="SSF58104">
    <property type="entry name" value="Methyl-accepting chemotaxis protein (MCP) signaling domain"/>
    <property type="match status" value="1"/>
</dbReference>
<gene>
    <name evidence="6" type="ORF">HHL15_02185</name>
</gene>
<evidence type="ECO:0000313" key="7">
    <source>
        <dbReference type="Proteomes" id="UP000580043"/>
    </source>
</evidence>
<dbReference type="Gene3D" id="1.10.287.950">
    <property type="entry name" value="Methyl-accepting chemotaxis protein"/>
    <property type="match status" value="1"/>
</dbReference>
<evidence type="ECO:0000313" key="6">
    <source>
        <dbReference type="EMBL" id="NML24539.1"/>
    </source>
</evidence>
<accession>A0A848G091</accession>
<dbReference type="PANTHER" id="PTHR32089">
    <property type="entry name" value="METHYL-ACCEPTING CHEMOTAXIS PROTEIN MCPB"/>
    <property type="match status" value="1"/>
</dbReference>
<comment type="caution">
    <text evidence="6">The sequence shown here is derived from an EMBL/GenBank/DDBJ whole genome shotgun (WGS) entry which is preliminary data.</text>
</comment>
<keyword evidence="1 3" id="KW-0807">Transducer</keyword>
<evidence type="ECO:0000259" key="5">
    <source>
        <dbReference type="PROSITE" id="PS50111"/>
    </source>
</evidence>
<dbReference type="GO" id="GO:0007165">
    <property type="term" value="P:signal transduction"/>
    <property type="evidence" value="ECO:0007669"/>
    <property type="project" value="UniProtKB-KW"/>
</dbReference>
<proteinExistence type="inferred from homology"/>
<dbReference type="AlphaFoldDB" id="A0A848G091"/>
<keyword evidence="4" id="KW-0472">Membrane</keyword>
<feature type="transmembrane region" description="Helical" evidence="4">
    <location>
        <begin position="20"/>
        <end position="38"/>
    </location>
</feature>
<organism evidence="6 7">
    <name type="scientific">Zoogloea dura</name>
    <dbReference type="NCBI Taxonomy" id="2728840"/>
    <lineage>
        <taxon>Bacteria</taxon>
        <taxon>Pseudomonadati</taxon>
        <taxon>Pseudomonadota</taxon>
        <taxon>Betaproteobacteria</taxon>
        <taxon>Rhodocyclales</taxon>
        <taxon>Zoogloeaceae</taxon>
        <taxon>Zoogloea</taxon>
    </lineage>
</organism>